<accession>D3Q343</accession>
<evidence type="ECO:0000256" key="4">
    <source>
        <dbReference type="ARBA" id="ARBA00022801"/>
    </source>
</evidence>
<dbReference type="InterPro" id="IPR035952">
    <property type="entry name" value="Rhomboid-like_sf"/>
</dbReference>
<dbReference type="KEGG" id="sna:Snas_0295"/>
<dbReference type="STRING" id="446470.Snas_0295"/>
<organism evidence="9 10">
    <name type="scientific">Stackebrandtia nassauensis (strain DSM 44728 / CIP 108903 / NRRL B-16338 / NBRC 102104 / LLR-40K-21)</name>
    <dbReference type="NCBI Taxonomy" id="446470"/>
    <lineage>
        <taxon>Bacteria</taxon>
        <taxon>Bacillati</taxon>
        <taxon>Actinomycetota</taxon>
        <taxon>Actinomycetes</taxon>
        <taxon>Glycomycetales</taxon>
        <taxon>Glycomycetaceae</taxon>
        <taxon>Stackebrandtia</taxon>
    </lineage>
</organism>
<evidence type="ECO:0000256" key="7">
    <source>
        <dbReference type="SAM" id="Phobius"/>
    </source>
</evidence>
<proteinExistence type="inferred from homology"/>
<keyword evidence="10" id="KW-1185">Reference proteome</keyword>
<dbReference type="HOGENOM" id="CLU_055068_2_1_11"/>
<name>D3Q343_STANL</name>
<evidence type="ECO:0000259" key="8">
    <source>
        <dbReference type="Pfam" id="PF01694"/>
    </source>
</evidence>
<dbReference type="EMBL" id="CP001778">
    <property type="protein sequence ID" value="ADD40013.1"/>
    <property type="molecule type" value="Genomic_DNA"/>
</dbReference>
<keyword evidence="4" id="KW-0378">Hydrolase</keyword>
<feature type="transmembrane region" description="Helical" evidence="7">
    <location>
        <begin position="258"/>
        <end position="277"/>
    </location>
</feature>
<dbReference type="MEROPS" id="S54.A08"/>
<gene>
    <name evidence="9" type="ordered locus">Snas_0295</name>
</gene>
<evidence type="ECO:0000256" key="6">
    <source>
        <dbReference type="ARBA" id="ARBA00023136"/>
    </source>
</evidence>
<evidence type="ECO:0000313" key="10">
    <source>
        <dbReference type="Proteomes" id="UP000000844"/>
    </source>
</evidence>
<keyword evidence="3 7" id="KW-0812">Transmembrane</keyword>
<dbReference type="Gene3D" id="1.20.1540.10">
    <property type="entry name" value="Rhomboid-like"/>
    <property type="match status" value="1"/>
</dbReference>
<dbReference type="PANTHER" id="PTHR43731:SF14">
    <property type="entry name" value="PRESENILIN-ASSOCIATED RHOMBOID-LIKE PROTEIN, MITOCHONDRIAL"/>
    <property type="match status" value="1"/>
</dbReference>
<dbReference type="InterPro" id="IPR022764">
    <property type="entry name" value="Peptidase_S54_rhomboid_dom"/>
</dbReference>
<dbReference type="Proteomes" id="UP000000844">
    <property type="component" value="Chromosome"/>
</dbReference>
<reference evidence="9 10" key="1">
    <citation type="journal article" date="2009" name="Stand. Genomic Sci.">
        <title>Complete genome sequence of Stackebrandtia nassauensis type strain (LLR-40K-21).</title>
        <authorList>
            <person name="Munk C."/>
            <person name="Lapidus A."/>
            <person name="Copeland A."/>
            <person name="Jando M."/>
            <person name="Mayilraj S."/>
            <person name="Glavina Del Rio T."/>
            <person name="Nolan M."/>
            <person name="Chen F."/>
            <person name="Lucas S."/>
            <person name="Tice H."/>
            <person name="Cheng J.F."/>
            <person name="Han C."/>
            <person name="Detter J.C."/>
            <person name="Bruce D."/>
            <person name="Goodwin L."/>
            <person name="Chain P."/>
            <person name="Pitluck S."/>
            <person name="Goker M."/>
            <person name="Ovchinikova G."/>
            <person name="Pati A."/>
            <person name="Ivanova N."/>
            <person name="Mavromatis K."/>
            <person name="Chen A."/>
            <person name="Palaniappan K."/>
            <person name="Land M."/>
            <person name="Hauser L."/>
            <person name="Chang Y.J."/>
            <person name="Jeffries C.D."/>
            <person name="Bristow J."/>
            <person name="Eisen J.A."/>
            <person name="Markowitz V."/>
            <person name="Hugenholtz P."/>
            <person name="Kyrpides N.C."/>
            <person name="Klenk H.P."/>
        </authorList>
    </citation>
    <scope>NUCLEOTIDE SEQUENCE [LARGE SCALE GENOMIC DNA]</scope>
    <source>
        <strain evidence="10">DSM 44728 / CIP 108903 / NRRL B-16338 / NBRC 102104 / LLR-40K-21</strain>
    </source>
</reference>
<dbReference type="eggNOG" id="COG0705">
    <property type="taxonomic scope" value="Bacteria"/>
</dbReference>
<comment type="subcellular location">
    <subcellularLocation>
        <location evidence="1">Membrane</location>
        <topology evidence="1">Multi-pass membrane protein</topology>
    </subcellularLocation>
</comment>
<feature type="transmembrane region" description="Helical" evidence="7">
    <location>
        <begin position="75"/>
        <end position="99"/>
    </location>
</feature>
<keyword evidence="6 7" id="KW-0472">Membrane</keyword>
<dbReference type="InterPro" id="IPR050925">
    <property type="entry name" value="Rhomboid_protease_S54"/>
</dbReference>
<feature type="transmembrane region" description="Helical" evidence="7">
    <location>
        <begin position="176"/>
        <end position="195"/>
    </location>
</feature>
<evidence type="ECO:0000256" key="1">
    <source>
        <dbReference type="ARBA" id="ARBA00004141"/>
    </source>
</evidence>
<keyword evidence="5 7" id="KW-1133">Transmembrane helix</keyword>
<feature type="transmembrane region" description="Helical" evidence="7">
    <location>
        <begin position="145"/>
        <end position="164"/>
    </location>
</feature>
<feature type="transmembrane region" description="Helical" evidence="7">
    <location>
        <begin position="207"/>
        <end position="227"/>
    </location>
</feature>
<evidence type="ECO:0000256" key="2">
    <source>
        <dbReference type="ARBA" id="ARBA00009045"/>
    </source>
</evidence>
<dbReference type="SUPFAM" id="SSF144091">
    <property type="entry name" value="Rhomboid-like"/>
    <property type="match status" value="1"/>
</dbReference>
<dbReference type="RefSeq" id="WP_013015584.1">
    <property type="nucleotide sequence ID" value="NC_013947.1"/>
</dbReference>
<comment type="similarity">
    <text evidence="2">Belongs to the peptidase S54 family.</text>
</comment>
<feature type="transmembrane region" description="Helical" evidence="7">
    <location>
        <begin position="234"/>
        <end position="252"/>
    </location>
</feature>
<dbReference type="GO" id="GO:0016020">
    <property type="term" value="C:membrane"/>
    <property type="evidence" value="ECO:0007669"/>
    <property type="project" value="UniProtKB-SubCell"/>
</dbReference>
<dbReference type="OrthoDB" id="9807874at2"/>
<dbReference type="GO" id="GO:0004252">
    <property type="term" value="F:serine-type endopeptidase activity"/>
    <property type="evidence" value="ECO:0007669"/>
    <property type="project" value="InterPro"/>
</dbReference>
<sequence length="317" mass="33749">MDDNPNAPVCYRHPQKETYVRCARCDRPICPDCMNQASVGFQCPECVREGQKSVRRPRTALGAVGGSGMVTKTLVGINVAVFLLGLVWAASLGGVGNVLGGDTTPLHYLGSLWAPPYSDIVVEGLGIKVSGVAGGAYYRLLTSMFLHYGVIHLLFNMYVLWVIGQYLERELGPLRYLGLYLLSGLGGNVLTYLLADTGASITNANSWAWTAGASGCIFGLFGAMVLINRKLGRDMSGVYVILGLNLVITFLPGTNISWTGHIGGLLTGLALGAALAYAPRANRAMIQTVAFVGVLVVFVGLIAWRTSTLNTLLSSIT</sequence>
<dbReference type="AlphaFoldDB" id="D3Q343"/>
<feature type="domain" description="Peptidase S54 rhomboid" evidence="8">
    <location>
        <begin position="136"/>
        <end position="276"/>
    </location>
</feature>
<protein>
    <submittedName>
        <fullName evidence="9">Rhomboid family protein</fullName>
    </submittedName>
</protein>
<dbReference type="Pfam" id="PF01694">
    <property type="entry name" value="Rhomboid"/>
    <property type="match status" value="1"/>
</dbReference>
<evidence type="ECO:0000313" key="9">
    <source>
        <dbReference type="EMBL" id="ADD40013.1"/>
    </source>
</evidence>
<feature type="transmembrane region" description="Helical" evidence="7">
    <location>
        <begin position="284"/>
        <end position="304"/>
    </location>
</feature>
<evidence type="ECO:0000256" key="3">
    <source>
        <dbReference type="ARBA" id="ARBA00022692"/>
    </source>
</evidence>
<dbReference type="PANTHER" id="PTHR43731">
    <property type="entry name" value="RHOMBOID PROTEASE"/>
    <property type="match status" value="1"/>
</dbReference>
<evidence type="ECO:0000256" key="5">
    <source>
        <dbReference type="ARBA" id="ARBA00022989"/>
    </source>
</evidence>